<sequence>MGLAGQTLATAYTNRARVLGLFDATKARNVLHIIDPTNGIGVITYASVADAQTGNAASAQNLYNNYFLLYVVAAQGKRRYQATALRN</sequence>
<evidence type="ECO:0000313" key="2">
    <source>
        <dbReference type="Proteomes" id="UP001430990"/>
    </source>
</evidence>
<reference evidence="1" key="1">
    <citation type="submission" date="2021-11" db="EMBL/GenBank/DDBJ databases">
        <title>Australian commercial rhizobial inoculants.</title>
        <authorList>
            <person name="Kohlmeier M.G."/>
            <person name="O'Hara G.W."/>
            <person name="Colombi E."/>
            <person name="Ramsay J.P."/>
            <person name="Terpolilli J."/>
        </authorList>
    </citation>
    <scope>NUCLEOTIDE SEQUENCE</scope>
    <source>
        <strain evidence="1">CC829</strain>
        <plasmid evidence="1">pCC829_1</plasmid>
    </source>
</reference>
<accession>A0ABY3R185</accession>
<organism evidence="1 2">
    <name type="scientific">Bradyrhizobium barranii</name>
    <dbReference type="NCBI Taxonomy" id="2992140"/>
    <lineage>
        <taxon>Bacteria</taxon>
        <taxon>Pseudomonadati</taxon>
        <taxon>Pseudomonadota</taxon>
        <taxon>Alphaproteobacteria</taxon>
        <taxon>Hyphomicrobiales</taxon>
        <taxon>Nitrobacteraceae</taxon>
        <taxon>Bradyrhizobium</taxon>
    </lineage>
</organism>
<evidence type="ECO:0000313" key="1">
    <source>
        <dbReference type="EMBL" id="UFW91601.1"/>
    </source>
</evidence>
<keyword evidence="1" id="KW-0614">Plasmid</keyword>
<gene>
    <name evidence="1" type="ORF">BjapCC829_47305</name>
</gene>
<dbReference type="Proteomes" id="UP001430990">
    <property type="component" value="Plasmid pCC829_1"/>
</dbReference>
<proteinExistence type="predicted"/>
<dbReference type="RefSeq" id="WP_162478975.1">
    <property type="nucleotide sequence ID" value="NZ_CP088101.1"/>
</dbReference>
<dbReference type="EMBL" id="CP088101">
    <property type="protein sequence ID" value="UFW91601.1"/>
    <property type="molecule type" value="Genomic_DNA"/>
</dbReference>
<name>A0ABY3R185_9BRAD</name>
<protein>
    <submittedName>
        <fullName evidence="1">Uncharacterized protein</fullName>
    </submittedName>
</protein>
<geneLocation type="plasmid" evidence="1 2">
    <name>pCC829_1</name>
</geneLocation>
<keyword evidence="2" id="KW-1185">Reference proteome</keyword>